<accession>A0AAN4ZQ89</accession>
<evidence type="ECO:0000256" key="1">
    <source>
        <dbReference type="ARBA" id="ARBA00004193"/>
    </source>
</evidence>
<dbReference type="SUPFAM" id="SSF53850">
    <property type="entry name" value="Periplasmic binding protein-like II"/>
    <property type="match status" value="1"/>
</dbReference>
<evidence type="ECO:0000313" key="10">
    <source>
        <dbReference type="EMBL" id="GEQ54876.1"/>
    </source>
</evidence>
<dbReference type="GO" id="GO:0043190">
    <property type="term" value="C:ATP-binding cassette (ABC) transporter complex"/>
    <property type="evidence" value="ECO:0007669"/>
    <property type="project" value="InterPro"/>
</dbReference>
<dbReference type="Pfam" id="PF00496">
    <property type="entry name" value="SBP_bac_5"/>
    <property type="match status" value="1"/>
</dbReference>
<protein>
    <submittedName>
        <fullName evidence="10">Oligopeptide ABC transporter substrate-binding protein</fullName>
    </submittedName>
</protein>
<keyword evidence="5" id="KW-0653">Protein transport</keyword>
<comment type="similarity">
    <text evidence="2">Belongs to the bacterial solute-binding protein 5 family.</text>
</comment>
<dbReference type="AlphaFoldDB" id="A0AAN4ZQ89"/>
<reference evidence="10" key="2">
    <citation type="journal article" date="2020" name="Int. Dairy J.">
        <title>Lactic acid bacterial diversity in Brie cheese focusing on salt concentration and pH of isolation medium and characterisation of halophilic and alkaliphilic lactic acid bacterial isolates.</title>
        <authorList>
            <person name="Unno R."/>
            <person name="Matsutani M."/>
            <person name="Suzuki T."/>
            <person name="Kodama K."/>
            <person name="Matsushita H."/>
            <person name="Yamasato K."/>
            <person name="Koizumi Y."/>
            <person name="Ishikawa M."/>
        </authorList>
    </citation>
    <scope>NUCLEOTIDE SEQUENCE</scope>
    <source>
        <strain evidence="10">7C1</strain>
        <strain evidence="9">8C4</strain>
    </source>
</reference>
<dbReference type="PROSITE" id="PS51257">
    <property type="entry name" value="PROKAR_LIPOPROTEIN"/>
    <property type="match status" value="1"/>
</dbReference>
<dbReference type="PROSITE" id="PS01040">
    <property type="entry name" value="SBP_BACTERIAL_5"/>
    <property type="match status" value="1"/>
</dbReference>
<feature type="domain" description="Solute-binding protein family 5" evidence="8">
    <location>
        <begin position="84"/>
        <end position="469"/>
    </location>
</feature>
<name>A0AAN4ZQ89_9ENTE</name>
<dbReference type="InterPro" id="IPR023765">
    <property type="entry name" value="SBP_5_CS"/>
</dbReference>
<gene>
    <name evidence="10" type="primary">oppA_5</name>
    <name evidence="9" type="synonym">oppA_2</name>
    <name evidence="9" type="ORF">TK11N_10840</name>
    <name evidence="10" type="ORF">TK2N_17200</name>
</gene>
<evidence type="ECO:0000256" key="7">
    <source>
        <dbReference type="SAM" id="SignalP"/>
    </source>
</evidence>
<dbReference type="Gene3D" id="3.40.190.10">
    <property type="entry name" value="Periplasmic binding protein-like II"/>
    <property type="match status" value="1"/>
</dbReference>
<dbReference type="EMBL" id="BKBQ01000027">
    <property type="protein sequence ID" value="GEQ54876.1"/>
    <property type="molecule type" value="Genomic_DNA"/>
</dbReference>
<evidence type="ECO:0000256" key="6">
    <source>
        <dbReference type="SAM" id="MobiDB-lite"/>
    </source>
</evidence>
<evidence type="ECO:0000256" key="3">
    <source>
        <dbReference type="ARBA" id="ARBA00022448"/>
    </source>
</evidence>
<sequence length="552" mass="60570">MKKGKLLGLMAVSTTLLAACTTGDTADSGEDGGSNGANGEQVFNLSVEQEMPSADLSLATDTISFTALNNVYEGIYRLDENDDPQPAGAAEMAEVSEDGLTYNIKLREDANWSNGDPVTADDYVYGWQRTADPATGAEYAYLYGYVENGDEVIEGDKEPSELGIEAIDDHELEITLDTPTPFFDYLLAFPSFFPQPQDIVEENGDDYASTGDDSVYNGPFALTEFDGAGSDTEWSYTANDEYWDKDNVNLDEINVSVVKESSTGLNLFNDGQTDDVLLTGELAQQNANNPEYQSIKEARTSYIELNQEEEDSPFNNKDLRLALSYALDREALVEQVLGDGSQPSTNLVPEETGKDPDTDEDFTEVSDSTLEYDPDKAQEHWEKAKDELGVDSLEFDLLSDDQDGAKQVAEYIQGAWEDLDGLNVSSTTVPFSVRLDRGTAGDFEALVGGWGADYADPSSFTDLFQTGNSYNHGSWSNDEYDELIEAASTTHANEPEERFQDLIEAEGVINEEMGVIPVYQKAQGHMISDKVNGIVSHSAGAKYDYKWVTIEE</sequence>
<dbReference type="CDD" id="cd08504">
    <property type="entry name" value="PBP2_OppA"/>
    <property type="match status" value="1"/>
</dbReference>
<evidence type="ECO:0000313" key="12">
    <source>
        <dbReference type="Proteomes" id="UP000886607"/>
    </source>
</evidence>
<evidence type="ECO:0000313" key="9">
    <source>
        <dbReference type="EMBL" id="GEQ49232.1"/>
    </source>
</evidence>
<dbReference type="PANTHER" id="PTHR30290">
    <property type="entry name" value="PERIPLASMIC BINDING COMPONENT OF ABC TRANSPORTER"/>
    <property type="match status" value="1"/>
</dbReference>
<dbReference type="RefSeq" id="WP_202583834.1">
    <property type="nucleotide sequence ID" value="NZ_BKBO01000014.1"/>
</dbReference>
<evidence type="ECO:0000313" key="11">
    <source>
        <dbReference type="Proteomes" id="UP000886597"/>
    </source>
</evidence>
<dbReference type="InterPro" id="IPR000914">
    <property type="entry name" value="SBP_5_dom"/>
</dbReference>
<dbReference type="FunFam" id="3.10.105.10:FF:000001">
    <property type="entry name" value="Oligopeptide ABC transporter, oligopeptide-binding protein"/>
    <property type="match status" value="1"/>
</dbReference>
<evidence type="ECO:0000259" key="8">
    <source>
        <dbReference type="Pfam" id="PF00496"/>
    </source>
</evidence>
<dbReference type="GO" id="GO:0030288">
    <property type="term" value="C:outer membrane-bounded periplasmic space"/>
    <property type="evidence" value="ECO:0007669"/>
    <property type="project" value="UniProtKB-ARBA"/>
</dbReference>
<evidence type="ECO:0000256" key="4">
    <source>
        <dbReference type="ARBA" id="ARBA00022729"/>
    </source>
</evidence>
<feature type="chain" id="PRO_5043043366" evidence="7">
    <location>
        <begin position="19"/>
        <end position="552"/>
    </location>
</feature>
<comment type="caution">
    <text evidence="10">The sequence shown here is derived from an EMBL/GenBank/DDBJ whole genome shotgun (WGS) entry which is preliminary data.</text>
</comment>
<keyword evidence="3" id="KW-0813">Transport</keyword>
<dbReference type="PIRSF" id="PIRSF002741">
    <property type="entry name" value="MppA"/>
    <property type="match status" value="1"/>
</dbReference>
<keyword evidence="4 7" id="KW-0732">Signal</keyword>
<comment type="subcellular location">
    <subcellularLocation>
        <location evidence="1">Cell membrane</location>
        <topology evidence="1">Lipid-anchor</topology>
    </subcellularLocation>
</comment>
<proteinExistence type="inferred from homology"/>
<evidence type="ECO:0000256" key="5">
    <source>
        <dbReference type="ARBA" id="ARBA00022856"/>
    </source>
</evidence>
<dbReference type="InterPro" id="IPR039424">
    <property type="entry name" value="SBP_5"/>
</dbReference>
<keyword evidence="12" id="KW-1185">Reference proteome</keyword>
<dbReference type="InterPro" id="IPR030678">
    <property type="entry name" value="Peptide/Ni-bd"/>
</dbReference>
<dbReference type="GO" id="GO:0015833">
    <property type="term" value="P:peptide transport"/>
    <property type="evidence" value="ECO:0007669"/>
    <property type="project" value="UniProtKB-KW"/>
</dbReference>
<dbReference type="PANTHER" id="PTHR30290:SF10">
    <property type="entry name" value="PERIPLASMIC OLIGOPEPTIDE-BINDING PROTEIN-RELATED"/>
    <property type="match status" value="1"/>
</dbReference>
<feature type="signal peptide" evidence="7">
    <location>
        <begin position="1"/>
        <end position="18"/>
    </location>
</feature>
<keyword evidence="5" id="KW-0571">Peptide transport</keyword>
<organism evidence="10 11">
    <name type="scientific">Tetragenococcus koreensis</name>
    <dbReference type="NCBI Taxonomy" id="290335"/>
    <lineage>
        <taxon>Bacteria</taxon>
        <taxon>Bacillati</taxon>
        <taxon>Bacillota</taxon>
        <taxon>Bacilli</taxon>
        <taxon>Lactobacillales</taxon>
        <taxon>Enterococcaceae</taxon>
        <taxon>Tetragenococcus</taxon>
    </lineage>
</organism>
<dbReference type="FunFam" id="3.90.76.10:FF:000001">
    <property type="entry name" value="Oligopeptide ABC transporter substrate-binding protein"/>
    <property type="match status" value="1"/>
</dbReference>
<reference evidence="10" key="1">
    <citation type="submission" date="2019-08" db="EMBL/GenBank/DDBJ databases">
        <authorList>
            <person name="Ishikawa M."/>
            <person name="Suzuki T."/>
            <person name="Matsutani M."/>
        </authorList>
    </citation>
    <scope>NUCLEOTIDE SEQUENCE</scope>
    <source>
        <strain evidence="10">7C1</strain>
        <strain evidence="9">8C4</strain>
    </source>
</reference>
<feature type="region of interest" description="Disordered" evidence="6">
    <location>
        <begin position="337"/>
        <end position="367"/>
    </location>
</feature>
<dbReference type="Gene3D" id="3.10.105.10">
    <property type="entry name" value="Dipeptide-binding Protein, Domain 3"/>
    <property type="match status" value="1"/>
</dbReference>
<evidence type="ECO:0000256" key="2">
    <source>
        <dbReference type="ARBA" id="ARBA00005695"/>
    </source>
</evidence>
<dbReference type="GO" id="GO:1904680">
    <property type="term" value="F:peptide transmembrane transporter activity"/>
    <property type="evidence" value="ECO:0007669"/>
    <property type="project" value="TreeGrafter"/>
</dbReference>
<dbReference type="Proteomes" id="UP000886597">
    <property type="component" value="Unassembled WGS sequence"/>
</dbReference>
<dbReference type="Gene3D" id="3.90.76.10">
    <property type="entry name" value="Dipeptide-binding Protein, Domain 1"/>
    <property type="match status" value="1"/>
</dbReference>
<dbReference type="EMBL" id="BKBO01000014">
    <property type="protein sequence ID" value="GEQ49232.1"/>
    <property type="molecule type" value="Genomic_DNA"/>
</dbReference>
<dbReference type="Proteomes" id="UP000886607">
    <property type="component" value="Unassembled WGS sequence"/>
</dbReference>